<evidence type="ECO:0000313" key="1">
    <source>
        <dbReference type="EMBL" id="KKL07282.1"/>
    </source>
</evidence>
<dbReference type="AlphaFoldDB" id="A0A0F9B0K9"/>
<proteinExistence type="predicted"/>
<reference evidence="1" key="1">
    <citation type="journal article" date="2015" name="Nature">
        <title>Complex archaea that bridge the gap between prokaryotes and eukaryotes.</title>
        <authorList>
            <person name="Spang A."/>
            <person name="Saw J.H."/>
            <person name="Jorgensen S.L."/>
            <person name="Zaremba-Niedzwiedzka K."/>
            <person name="Martijn J."/>
            <person name="Lind A.E."/>
            <person name="van Eijk R."/>
            <person name="Schleper C."/>
            <person name="Guy L."/>
            <person name="Ettema T.J."/>
        </authorList>
    </citation>
    <scope>NUCLEOTIDE SEQUENCE</scope>
</reference>
<accession>A0A0F9B0K9</accession>
<name>A0A0F9B0K9_9ZZZZ</name>
<gene>
    <name evidence="1" type="ORF">LCGC14_2587630</name>
</gene>
<organism evidence="1">
    <name type="scientific">marine sediment metagenome</name>
    <dbReference type="NCBI Taxonomy" id="412755"/>
    <lineage>
        <taxon>unclassified sequences</taxon>
        <taxon>metagenomes</taxon>
        <taxon>ecological metagenomes</taxon>
    </lineage>
</organism>
<feature type="non-terminal residue" evidence="1">
    <location>
        <position position="36"/>
    </location>
</feature>
<comment type="caution">
    <text evidence="1">The sequence shown here is derived from an EMBL/GenBank/DDBJ whole genome shotgun (WGS) entry which is preliminary data.</text>
</comment>
<sequence length="36" mass="3930">MNGVSKRVCVAMLTINAITPHIKENAEWAICGIVFV</sequence>
<protein>
    <submittedName>
        <fullName evidence="1">Uncharacterized protein</fullName>
    </submittedName>
</protein>
<dbReference type="EMBL" id="LAZR01043355">
    <property type="protein sequence ID" value="KKL07282.1"/>
    <property type="molecule type" value="Genomic_DNA"/>
</dbReference>